<dbReference type="PANTHER" id="PTHR22916:SF64">
    <property type="entry name" value="TRANSFERASE, PUTATIVE-RELATED"/>
    <property type="match status" value="1"/>
</dbReference>
<organism evidence="2 3">
    <name type="scientific">Flavobacterium branchiophilum</name>
    <dbReference type="NCBI Taxonomy" id="55197"/>
    <lineage>
        <taxon>Bacteria</taxon>
        <taxon>Pseudomonadati</taxon>
        <taxon>Bacteroidota</taxon>
        <taxon>Flavobacteriia</taxon>
        <taxon>Flavobacteriales</taxon>
        <taxon>Flavobacteriaceae</taxon>
        <taxon>Flavobacterium</taxon>
    </lineage>
</organism>
<comment type="caution">
    <text evidence="2">The sequence shown here is derived from an EMBL/GenBank/DDBJ whole genome shotgun (WGS) entry which is preliminary data.</text>
</comment>
<evidence type="ECO:0000259" key="1">
    <source>
        <dbReference type="Pfam" id="PF00535"/>
    </source>
</evidence>
<proteinExistence type="predicted"/>
<dbReference type="CDD" id="cd00761">
    <property type="entry name" value="Glyco_tranf_GTA_type"/>
    <property type="match status" value="1"/>
</dbReference>
<evidence type="ECO:0000313" key="3">
    <source>
        <dbReference type="Proteomes" id="UP000220828"/>
    </source>
</evidence>
<protein>
    <recommendedName>
        <fullName evidence="1">Glycosyltransferase 2-like domain-containing protein</fullName>
    </recommendedName>
</protein>
<dbReference type="GO" id="GO:0016758">
    <property type="term" value="F:hexosyltransferase activity"/>
    <property type="evidence" value="ECO:0007669"/>
    <property type="project" value="UniProtKB-ARBA"/>
</dbReference>
<gene>
    <name evidence="2" type="ORF">B0A77_03065</name>
</gene>
<accession>A0A2H3KE09</accession>
<reference evidence="2 3" key="1">
    <citation type="submission" date="2017-09" db="EMBL/GenBank/DDBJ databases">
        <title>Whole genomes of Flavobacteriaceae.</title>
        <authorList>
            <person name="Stine C."/>
            <person name="Li C."/>
            <person name="Tadesse D."/>
        </authorList>
    </citation>
    <scope>NUCLEOTIDE SEQUENCE [LARGE SCALE GENOMIC DNA]</scope>
    <source>
        <strain evidence="2 3">ATCC 35036</strain>
    </source>
</reference>
<dbReference type="EMBL" id="PCMW01000018">
    <property type="protein sequence ID" value="PDS26305.1"/>
    <property type="molecule type" value="Genomic_DNA"/>
</dbReference>
<dbReference type="AlphaFoldDB" id="A0A2H3KE09"/>
<feature type="domain" description="Glycosyltransferase 2-like" evidence="1">
    <location>
        <begin position="6"/>
        <end position="164"/>
    </location>
</feature>
<sequence>MSCIISIIIPFYNSEKYIKETLKSIQNQSFIDFECILVDDGSTDSSNVIIQDFTRKDSRFKLFLRTENDPKGPSGCRNLGFRKSNGSYIQFFDSDDLMHPNHLEKKINAYLNQETDLVICQLIEFDNDDFSKKYGLNKIDDFENLLNHLNGTTDYYLPCPLWKRNVIANDLFPTQTKIYEDLIFNLINRKKCKKVTLLYEPLIYYRRHIDSTTGHVNANKNILQQKILAWNIIYEELKTDVNIHQLKSILFQNSYLNYYYLTLQKSIPLMFFQLKYLFLFSSKSEDYFNMLKLLIYTPITFIFLKGYSLYKLKSTHE</sequence>
<name>A0A2H3KE09_9FLAO</name>
<dbReference type="PANTHER" id="PTHR22916">
    <property type="entry name" value="GLYCOSYLTRANSFERASE"/>
    <property type="match status" value="1"/>
</dbReference>
<dbReference type="InterPro" id="IPR001173">
    <property type="entry name" value="Glyco_trans_2-like"/>
</dbReference>
<dbReference type="Proteomes" id="UP000220828">
    <property type="component" value="Unassembled WGS sequence"/>
</dbReference>
<evidence type="ECO:0000313" key="2">
    <source>
        <dbReference type="EMBL" id="PDS26305.1"/>
    </source>
</evidence>
<dbReference type="InterPro" id="IPR029044">
    <property type="entry name" value="Nucleotide-diphossugar_trans"/>
</dbReference>
<dbReference type="RefSeq" id="WP_097553512.1">
    <property type="nucleotide sequence ID" value="NZ_PCMW01000018.1"/>
</dbReference>
<dbReference type="Pfam" id="PF00535">
    <property type="entry name" value="Glycos_transf_2"/>
    <property type="match status" value="1"/>
</dbReference>
<dbReference type="SUPFAM" id="SSF53448">
    <property type="entry name" value="Nucleotide-diphospho-sugar transferases"/>
    <property type="match status" value="1"/>
</dbReference>
<dbReference type="OrthoDB" id="597270at2"/>
<dbReference type="Gene3D" id="3.90.550.10">
    <property type="entry name" value="Spore Coat Polysaccharide Biosynthesis Protein SpsA, Chain A"/>
    <property type="match status" value="1"/>
</dbReference>